<reference evidence="1 2" key="1">
    <citation type="submission" date="2018-01" db="EMBL/GenBank/DDBJ databases">
        <title>Draft genome of the strawberry crown rot pathogen Phytophthora cactorum.</title>
        <authorList>
            <person name="Armitage A.D."/>
            <person name="Lysoe E."/>
            <person name="Nellist C.F."/>
            <person name="Harrison R.J."/>
            <person name="Brurberg M.B."/>
        </authorList>
    </citation>
    <scope>NUCLEOTIDE SEQUENCE [LARGE SCALE GENOMIC DNA]</scope>
    <source>
        <strain evidence="1 2">10300</strain>
    </source>
</reference>
<keyword evidence="2" id="KW-1185">Reference proteome</keyword>
<proteinExistence type="predicted"/>
<gene>
    <name evidence="1" type="ORF">PC110_g16585</name>
</gene>
<dbReference type="AlphaFoldDB" id="A0A329RQJ1"/>
<protein>
    <submittedName>
        <fullName evidence="1">Uncharacterized protein</fullName>
    </submittedName>
</protein>
<evidence type="ECO:0000313" key="1">
    <source>
        <dbReference type="EMBL" id="RAW27007.1"/>
    </source>
</evidence>
<name>A0A329RQJ1_9STRA</name>
<comment type="caution">
    <text evidence="1">The sequence shown here is derived from an EMBL/GenBank/DDBJ whole genome shotgun (WGS) entry which is preliminary data.</text>
</comment>
<organism evidence="1 2">
    <name type="scientific">Phytophthora cactorum</name>
    <dbReference type="NCBI Taxonomy" id="29920"/>
    <lineage>
        <taxon>Eukaryota</taxon>
        <taxon>Sar</taxon>
        <taxon>Stramenopiles</taxon>
        <taxon>Oomycota</taxon>
        <taxon>Peronosporomycetes</taxon>
        <taxon>Peronosporales</taxon>
        <taxon>Peronosporaceae</taxon>
        <taxon>Phytophthora</taxon>
    </lineage>
</organism>
<dbReference type="VEuPathDB" id="FungiDB:PC110_g16585"/>
<accession>A0A329RQJ1</accession>
<sequence>MAIAPFIGPRRASVLLAVLAVTIDDDDNSRQQQFVRPRLVW</sequence>
<dbReference type="Proteomes" id="UP000251314">
    <property type="component" value="Unassembled WGS sequence"/>
</dbReference>
<dbReference type="EMBL" id="MJFZ01000598">
    <property type="protein sequence ID" value="RAW27007.1"/>
    <property type="molecule type" value="Genomic_DNA"/>
</dbReference>
<evidence type="ECO:0000313" key="2">
    <source>
        <dbReference type="Proteomes" id="UP000251314"/>
    </source>
</evidence>